<dbReference type="STRING" id="4555.K3XER9"/>
<dbReference type="FunCoup" id="K3XER9">
    <property type="interactions" value="863"/>
</dbReference>
<keyword evidence="5" id="KW-1185">Reference proteome</keyword>
<protein>
    <recommendedName>
        <fullName evidence="6">Protein CHUP1, chloroplastic</fullName>
    </recommendedName>
</protein>
<feature type="compositionally biased region" description="Basic and acidic residues" evidence="3">
    <location>
        <begin position="724"/>
        <end position="746"/>
    </location>
</feature>
<feature type="compositionally biased region" description="Basic and acidic residues" evidence="3">
    <location>
        <begin position="259"/>
        <end position="277"/>
    </location>
</feature>
<feature type="region of interest" description="Disordered" evidence="3">
    <location>
        <begin position="620"/>
        <end position="650"/>
    </location>
</feature>
<evidence type="ECO:0000313" key="4">
    <source>
        <dbReference type="EnsemblPlants" id="KQL06256"/>
    </source>
</evidence>
<proteinExistence type="predicted"/>
<dbReference type="Gramene" id="KQL06256">
    <property type="protein sequence ID" value="KQL06256"/>
    <property type="gene ID" value="SETIT_000386mg"/>
</dbReference>
<dbReference type="OMA" id="WRIDGME"/>
<feature type="region of interest" description="Disordered" evidence="3">
    <location>
        <begin position="671"/>
        <end position="778"/>
    </location>
</feature>
<dbReference type="HOGENOM" id="CLU_025472_0_0_1"/>
<dbReference type="GO" id="GO:0072699">
    <property type="term" value="P:protein localization to cortical microtubule cytoskeleton"/>
    <property type="evidence" value="ECO:0000318"/>
    <property type="project" value="GO_Central"/>
</dbReference>
<evidence type="ECO:0000256" key="2">
    <source>
        <dbReference type="SAM" id="Coils"/>
    </source>
</evidence>
<evidence type="ECO:0000256" key="1">
    <source>
        <dbReference type="ARBA" id="ARBA00023054"/>
    </source>
</evidence>
<feature type="compositionally biased region" description="Basic and acidic residues" evidence="3">
    <location>
        <begin position="567"/>
        <end position="585"/>
    </location>
</feature>
<dbReference type="EnsemblPlants" id="KQL06256">
    <property type="protein sequence ID" value="KQL06256"/>
    <property type="gene ID" value="SETIT_000386mg"/>
</dbReference>
<feature type="coiled-coil region" evidence="2">
    <location>
        <begin position="313"/>
        <end position="471"/>
    </location>
</feature>
<name>K3XER9_SETIT</name>
<feature type="compositionally biased region" description="Basic and acidic residues" evidence="3">
    <location>
        <begin position="496"/>
        <end position="512"/>
    </location>
</feature>
<sequence length="778" mass="84158">MQPPTTCAYQSPRPSSTIHKGSQYVCDPAKLHYTQGQLTYVPIGPAPPPQPPQGLCFGAPSWPWGIGEQGQSSPSASWTDAMVEGGDGGQAGLRFLLQFDPGRPGFDRTLLGVSLSALLSRLLGWSKDGGGQGRLSVAIAGEEGGGGGGGSGNAAMSAAALAAAVSFCLAAMYASDQRPRRAPPLPRQRRRLPAPDSAARLRALPAPDDGLRILSSNDESLENVIHGASIGAGDDEPDIVARVQMDTTTAEIVGANADDETKQDPSEQEERQELERQEHERLRELWLSLLEREQRLELRLQELEGLRAQVATLRELEGRVAAATVEERRLQLKVSTLQDENGRLRAQVEELDTARAELARAKEKLRAIKARVQAEQEEARREAAVLRAKVADLERGGEETAGALAAEIAELRKANAALEEENLELALRLQDAQQAASSVDPVLEEDMAEEARYLRESNERLTRQIEQLHNDHCAHVEELVYLKWVNACLRHELRDHDGHPTTEQQDHHHDDNAGAGDLSALELSKSMSFRSSERAKQLMLRYGHPGLEGFDPALFSPLHESVDGDGDERSPARNYYEPERSPYARSEKTMAASAAAGSAAAAPGKKAGPRKLKFLGNIKKLLPGGKRGHSSHGHGHAGRDSSRKAPAPSDEYLEKAMQWLSAHDAFDGGDHSYESTPLSSCARTPLSSVTTATTADSRARGGGGHSERGETTTRAEAGPTMARSRSDAGRSYGREASRYHALRPDHPAGGGIEPDGSRATEKREPRRRSEELRSPAVA</sequence>
<dbReference type="Proteomes" id="UP000004995">
    <property type="component" value="Unassembled WGS sequence"/>
</dbReference>
<organism evidence="4 5">
    <name type="scientific">Setaria italica</name>
    <name type="common">Foxtail millet</name>
    <name type="synonym">Panicum italicum</name>
    <dbReference type="NCBI Taxonomy" id="4555"/>
    <lineage>
        <taxon>Eukaryota</taxon>
        <taxon>Viridiplantae</taxon>
        <taxon>Streptophyta</taxon>
        <taxon>Embryophyta</taxon>
        <taxon>Tracheophyta</taxon>
        <taxon>Spermatophyta</taxon>
        <taxon>Magnoliopsida</taxon>
        <taxon>Liliopsida</taxon>
        <taxon>Poales</taxon>
        <taxon>Poaceae</taxon>
        <taxon>PACMAD clade</taxon>
        <taxon>Panicoideae</taxon>
        <taxon>Panicodae</taxon>
        <taxon>Paniceae</taxon>
        <taxon>Cenchrinae</taxon>
        <taxon>Setaria</taxon>
    </lineage>
</organism>
<accession>K3XER9</accession>
<feature type="region of interest" description="Disordered" evidence="3">
    <location>
        <begin position="251"/>
        <end position="277"/>
    </location>
</feature>
<dbReference type="EMBL" id="AGNK02003236">
    <property type="status" value="NOT_ANNOTATED_CDS"/>
    <property type="molecule type" value="Genomic_DNA"/>
</dbReference>
<feature type="compositionally biased region" description="Polar residues" evidence="3">
    <location>
        <begin position="674"/>
        <end position="696"/>
    </location>
</feature>
<evidence type="ECO:0000313" key="5">
    <source>
        <dbReference type="Proteomes" id="UP000004995"/>
    </source>
</evidence>
<dbReference type="PANTHER" id="PTHR31342:SF15">
    <property type="entry name" value="OS01G0580800 PROTEIN"/>
    <property type="match status" value="1"/>
</dbReference>
<evidence type="ECO:0008006" key="6">
    <source>
        <dbReference type="Google" id="ProtNLM"/>
    </source>
</evidence>
<feature type="region of interest" description="Disordered" evidence="3">
    <location>
        <begin position="554"/>
        <end position="585"/>
    </location>
</feature>
<dbReference type="AlphaFoldDB" id="K3XER9"/>
<feature type="region of interest" description="Disordered" evidence="3">
    <location>
        <begin position="496"/>
        <end position="516"/>
    </location>
</feature>
<dbReference type="GO" id="GO:0055028">
    <property type="term" value="C:cortical microtubule"/>
    <property type="evidence" value="ECO:0000318"/>
    <property type="project" value="GO_Central"/>
</dbReference>
<feature type="compositionally biased region" description="Basic and acidic residues" evidence="3">
    <location>
        <begin position="755"/>
        <end position="778"/>
    </location>
</feature>
<gene>
    <name evidence="4" type="primary">LOC101765290</name>
</gene>
<keyword evidence="1 2" id="KW-0175">Coiled coil</keyword>
<dbReference type="PANTHER" id="PTHR31342">
    <property type="entry name" value="PROTEIN CHUP1, CHLOROPLASTIC"/>
    <property type="match status" value="1"/>
</dbReference>
<dbReference type="InParanoid" id="K3XER9"/>
<evidence type="ECO:0000256" key="3">
    <source>
        <dbReference type="SAM" id="MobiDB-lite"/>
    </source>
</evidence>
<dbReference type="InterPro" id="IPR040265">
    <property type="entry name" value="CHUP1/IPGA1-like"/>
</dbReference>
<dbReference type="eggNOG" id="ENOG502QSBV">
    <property type="taxonomic scope" value="Eukaryota"/>
</dbReference>
<feature type="compositionally biased region" description="Basic residues" evidence="3">
    <location>
        <begin position="626"/>
        <end position="636"/>
    </location>
</feature>
<feature type="region of interest" description="Disordered" evidence="3">
    <location>
        <begin position="176"/>
        <end position="200"/>
    </location>
</feature>
<reference evidence="5" key="1">
    <citation type="journal article" date="2012" name="Nat. Biotechnol.">
        <title>Reference genome sequence of the model plant Setaria.</title>
        <authorList>
            <person name="Bennetzen J.L."/>
            <person name="Schmutz J."/>
            <person name="Wang H."/>
            <person name="Percifield R."/>
            <person name="Hawkins J."/>
            <person name="Pontaroli A.C."/>
            <person name="Estep M."/>
            <person name="Feng L."/>
            <person name="Vaughn J.N."/>
            <person name="Grimwood J."/>
            <person name="Jenkins J."/>
            <person name="Barry K."/>
            <person name="Lindquist E."/>
            <person name="Hellsten U."/>
            <person name="Deshpande S."/>
            <person name="Wang X."/>
            <person name="Wu X."/>
            <person name="Mitros T."/>
            <person name="Triplett J."/>
            <person name="Yang X."/>
            <person name="Ye C.Y."/>
            <person name="Mauro-Herrera M."/>
            <person name="Wang L."/>
            <person name="Li P."/>
            <person name="Sharma M."/>
            <person name="Sharma R."/>
            <person name="Ronald P.C."/>
            <person name="Panaud O."/>
            <person name="Kellogg E.A."/>
            <person name="Brutnell T.P."/>
            <person name="Doust A.N."/>
            <person name="Tuskan G.A."/>
            <person name="Rokhsar D."/>
            <person name="Devos K.M."/>
        </authorList>
    </citation>
    <scope>NUCLEOTIDE SEQUENCE [LARGE SCALE GENOMIC DNA]</scope>
    <source>
        <strain evidence="5">cv. Yugu1</strain>
    </source>
</reference>
<reference evidence="4" key="2">
    <citation type="submission" date="2018-08" db="UniProtKB">
        <authorList>
            <consortium name="EnsemblPlants"/>
        </authorList>
    </citation>
    <scope>IDENTIFICATION</scope>
    <source>
        <strain evidence="4">Yugu1</strain>
    </source>
</reference>